<keyword evidence="3" id="KW-1185">Reference proteome</keyword>
<dbReference type="Proteomes" id="UP001215712">
    <property type="component" value="Unassembled WGS sequence"/>
</dbReference>
<accession>A0AAD6HHU5</accession>
<evidence type="ECO:0000256" key="1">
    <source>
        <dbReference type="SAM" id="MobiDB-lite"/>
    </source>
</evidence>
<proteinExistence type="predicted"/>
<feature type="region of interest" description="Disordered" evidence="1">
    <location>
        <begin position="35"/>
        <end position="65"/>
    </location>
</feature>
<comment type="caution">
    <text evidence="2">The sequence shown here is derived from an EMBL/GenBank/DDBJ whole genome shotgun (WGS) entry which is preliminary data.</text>
</comment>
<dbReference type="AlphaFoldDB" id="A0AAD6HHU5"/>
<sequence>MKLGMLLTTTSLALGEREDIAYAIQKLKKEWSESHTEEESFTHRAQQSADKAGSLQPPPSSTHPLVHTWQNSPKEWRRFLASFAYQRWSSSNFAWLVFGDELCDLKAETMPSRSITNHALSCLNVNRKLVFQLTAIDVAANIAESDELTDDDFKYEGEDVIEALLLSEDVGYFDGLEDGLSIQ</sequence>
<reference evidence="2" key="1">
    <citation type="journal article" date="2023" name="IMA Fungus">
        <title>Comparative genomic study of the Penicillium genus elucidates a diverse pangenome and 15 lateral gene transfer events.</title>
        <authorList>
            <person name="Petersen C."/>
            <person name="Sorensen T."/>
            <person name="Nielsen M.R."/>
            <person name="Sondergaard T.E."/>
            <person name="Sorensen J.L."/>
            <person name="Fitzpatrick D.A."/>
            <person name="Frisvad J.C."/>
            <person name="Nielsen K.L."/>
        </authorList>
    </citation>
    <scope>NUCLEOTIDE SEQUENCE</scope>
    <source>
        <strain evidence="2">IBT 17514</strain>
    </source>
</reference>
<name>A0AAD6HHU5_9EURO</name>
<organism evidence="2 3">
    <name type="scientific">Penicillium malachiteum</name>
    <dbReference type="NCBI Taxonomy" id="1324776"/>
    <lineage>
        <taxon>Eukaryota</taxon>
        <taxon>Fungi</taxon>
        <taxon>Dikarya</taxon>
        <taxon>Ascomycota</taxon>
        <taxon>Pezizomycotina</taxon>
        <taxon>Eurotiomycetes</taxon>
        <taxon>Eurotiomycetidae</taxon>
        <taxon>Eurotiales</taxon>
        <taxon>Aspergillaceae</taxon>
        <taxon>Penicillium</taxon>
    </lineage>
</organism>
<protein>
    <submittedName>
        <fullName evidence="2">Uncharacterized protein</fullName>
    </submittedName>
</protein>
<dbReference type="EMBL" id="JAQJAN010000012">
    <property type="protein sequence ID" value="KAJ5716519.1"/>
    <property type="molecule type" value="Genomic_DNA"/>
</dbReference>
<evidence type="ECO:0000313" key="3">
    <source>
        <dbReference type="Proteomes" id="UP001215712"/>
    </source>
</evidence>
<gene>
    <name evidence="2" type="ORF">N7493_008430</name>
</gene>
<evidence type="ECO:0000313" key="2">
    <source>
        <dbReference type="EMBL" id="KAJ5716519.1"/>
    </source>
</evidence>
<reference evidence="2" key="2">
    <citation type="submission" date="2023-01" db="EMBL/GenBank/DDBJ databases">
        <authorList>
            <person name="Petersen C."/>
        </authorList>
    </citation>
    <scope>NUCLEOTIDE SEQUENCE</scope>
    <source>
        <strain evidence="2">IBT 17514</strain>
    </source>
</reference>